<feature type="compositionally biased region" description="Pro residues" evidence="2">
    <location>
        <begin position="227"/>
        <end position="237"/>
    </location>
</feature>
<dbReference type="InterPro" id="IPR000504">
    <property type="entry name" value="RRM_dom"/>
</dbReference>
<evidence type="ECO:0000313" key="4">
    <source>
        <dbReference type="EMBL" id="KAF2175588.1"/>
    </source>
</evidence>
<dbReference type="InterPro" id="IPR052600">
    <property type="entry name" value="Nuc_rcpt_coact/corep"/>
</dbReference>
<feature type="region of interest" description="Disordered" evidence="2">
    <location>
        <begin position="196"/>
        <end position="322"/>
    </location>
</feature>
<dbReference type="GO" id="GO:0003723">
    <property type="term" value="F:RNA binding"/>
    <property type="evidence" value="ECO:0007669"/>
    <property type="project" value="UniProtKB-UniRule"/>
</dbReference>
<feature type="compositionally biased region" description="Polar residues" evidence="2">
    <location>
        <begin position="113"/>
        <end position="128"/>
    </location>
</feature>
<name>A0A6A6DAR5_9PEZI</name>
<dbReference type="InterPro" id="IPR035979">
    <property type="entry name" value="RBD_domain_sf"/>
</dbReference>
<evidence type="ECO:0000256" key="2">
    <source>
        <dbReference type="SAM" id="MobiDB-lite"/>
    </source>
</evidence>
<dbReference type="PRINTS" id="PR01217">
    <property type="entry name" value="PRICHEXTENSN"/>
</dbReference>
<feature type="compositionally biased region" description="Polar residues" evidence="2">
    <location>
        <begin position="210"/>
        <end position="221"/>
    </location>
</feature>
<evidence type="ECO:0000256" key="1">
    <source>
        <dbReference type="PROSITE-ProRule" id="PRU00176"/>
    </source>
</evidence>
<dbReference type="PANTHER" id="PTHR23295">
    <property type="entry name" value="NUCLEAR RECEPTOR COACTIVATOR 5-RELATED"/>
    <property type="match status" value="1"/>
</dbReference>
<dbReference type="SUPFAM" id="SSF52954">
    <property type="entry name" value="Class II aaRS ABD-related"/>
    <property type="match status" value="1"/>
</dbReference>
<reference evidence="4" key="1">
    <citation type="journal article" date="2020" name="Stud. Mycol.">
        <title>101 Dothideomycetes genomes: a test case for predicting lifestyles and emergence of pathogens.</title>
        <authorList>
            <person name="Haridas S."/>
            <person name="Albert R."/>
            <person name="Binder M."/>
            <person name="Bloem J."/>
            <person name="Labutti K."/>
            <person name="Salamov A."/>
            <person name="Andreopoulos B."/>
            <person name="Baker S."/>
            <person name="Barry K."/>
            <person name="Bills G."/>
            <person name="Bluhm B."/>
            <person name="Cannon C."/>
            <person name="Castanera R."/>
            <person name="Culley D."/>
            <person name="Daum C."/>
            <person name="Ezra D."/>
            <person name="Gonzalez J."/>
            <person name="Henrissat B."/>
            <person name="Kuo A."/>
            <person name="Liang C."/>
            <person name="Lipzen A."/>
            <person name="Lutzoni F."/>
            <person name="Magnuson J."/>
            <person name="Mondo S."/>
            <person name="Nolan M."/>
            <person name="Ohm R."/>
            <person name="Pangilinan J."/>
            <person name="Park H.-J."/>
            <person name="Ramirez L."/>
            <person name="Alfaro M."/>
            <person name="Sun H."/>
            <person name="Tritt A."/>
            <person name="Yoshinaga Y."/>
            <person name="Zwiers L.-H."/>
            <person name="Turgeon B."/>
            <person name="Goodwin S."/>
            <person name="Spatafora J."/>
            <person name="Crous P."/>
            <person name="Grigoriev I."/>
        </authorList>
    </citation>
    <scope>NUCLEOTIDE SEQUENCE</scope>
    <source>
        <strain evidence="4">CBS 207.26</strain>
    </source>
</reference>
<evidence type="ECO:0000259" key="3">
    <source>
        <dbReference type="PROSITE" id="PS50102"/>
    </source>
</evidence>
<dbReference type="Pfam" id="PF00076">
    <property type="entry name" value="RRM_1"/>
    <property type="match status" value="1"/>
</dbReference>
<feature type="compositionally biased region" description="Pro residues" evidence="2">
    <location>
        <begin position="753"/>
        <end position="769"/>
    </location>
</feature>
<dbReference type="Proteomes" id="UP000800200">
    <property type="component" value="Unassembled WGS sequence"/>
</dbReference>
<dbReference type="Gene3D" id="3.30.70.330">
    <property type="match status" value="1"/>
</dbReference>
<feature type="compositionally biased region" description="Low complexity" evidence="2">
    <location>
        <begin position="159"/>
        <end position="175"/>
    </location>
</feature>
<dbReference type="InterPro" id="IPR012677">
    <property type="entry name" value="Nucleotide-bd_a/b_plait_sf"/>
</dbReference>
<feature type="compositionally biased region" description="Pro residues" evidence="2">
    <location>
        <begin position="675"/>
        <end position="695"/>
    </location>
</feature>
<feature type="region of interest" description="Disordered" evidence="2">
    <location>
        <begin position="411"/>
        <end position="547"/>
    </location>
</feature>
<accession>A0A6A6DAR5</accession>
<feature type="region of interest" description="Disordered" evidence="2">
    <location>
        <begin position="664"/>
        <end position="828"/>
    </location>
</feature>
<dbReference type="OrthoDB" id="10044938at2759"/>
<feature type="compositionally biased region" description="Low complexity" evidence="2">
    <location>
        <begin position="696"/>
        <end position="715"/>
    </location>
</feature>
<feature type="region of interest" description="Disordered" evidence="2">
    <location>
        <begin position="1"/>
        <end position="175"/>
    </location>
</feature>
<sequence length="828" mass="90330">MISSPPQEAEHVRGKSLTPESPRPQHLPSPSNIPILEKQMDPMFNESSLSIGTPASFQSYTQQNQTPRVQSSASYYTDQQGTSNYQNAAGNGVVGAGPNDFSQATAYGGRFGSHTQDTSIQSFPSQNHAPAPSYSEAKSTPVQDTRPAYPYDSNPYPTPQTQAQPAQGTQFQSQANNDGGVVVNFQAILDNLSTAVGNDGANDRNAAPSMPSQPQGHTPISSLPAAPNLPPRPPPQDKPATHPNYNPNDDIRSYHPHNQKPQGVQYRGAGQLPPLNVRGGAGNPQMDGVSASRLNQSPSTPGYGRHSTDLRSASPDDEDARWPPEINKLYEEFLDDERKFVTDGQWDQFPVGSRLFIGNLPTEKVTKRDIFHRFFRHGKLAQISIKQAYGFVQFLDSSSCYKALQAEQGQAVRGRKMHLEISKPQRNTKKADGNTNGARRRSRSPDYTRGGTGQQGQRNDRYGGNQNAMSPRDRDNRRFRDDYRPLRSPSPPRGGRGMRGRDRSRDRYDRKRSRSRSPLGRGGGRYRSPSPRSYSDDDLPLPHRAPPQIPDVQVLVVNDLPRDFIAWVEDAFRQRGLRIDVLILSPRLSEAAVVRRQIVEGVLAIVKLNAATLAKSKVNVQVFDRRGGADNIRFDEYADLDPATAAMLVINAKQTQAQLVQPPVPHLYGHSYSTPPVPTPTYAPQPPPGQYPPTPTNNTPNLSNLISSLDSNGLSQLLGAMSHNNPSQAPPQPPAAGLTSDLARLLGSVSAPPAQPPAYAPRPSQPPQSPQTYPNSYQNPALASLLGGQGPLQPTPPAAPPVQTPTQPSPAGQPDMNEIMAQLAKYQR</sequence>
<dbReference type="PROSITE" id="PS50102">
    <property type="entry name" value="RRM"/>
    <property type="match status" value="1"/>
</dbReference>
<gene>
    <name evidence="4" type="ORF">K469DRAFT_646961</name>
</gene>
<evidence type="ECO:0000313" key="5">
    <source>
        <dbReference type="Proteomes" id="UP000800200"/>
    </source>
</evidence>
<feature type="compositionally biased region" description="Basic and acidic residues" evidence="2">
    <location>
        <begin position="471"/>
        <end position="485"/>
    </location>
</feature>
<dbReference type="PANTHER" id="PTHR23295:SF6">
    <property type="entry name" value="NEOSIN, ISOFORM A"/>
    <property type="match status" value="1"/>
</dbReference>
<feature type="domain" description="RRM" evidence="3">
    <location>
        <begin position="353"/>
        <end position="424"/>
    </location>
</feature>
<proteinExistence type="predicted"/>
<feature type="compositionally biased region" description="Polar residues" evidence="2">
    <location>
        <begin position="45"/>
        <end position="86"/>
    </location>
</feature>
<feature type="compositionally biased region" description="Pro residues" evidence="2">
    <location>
        <begin position="793"/>
        <end position="803"/>
    </location>
</feature>
<protein>
    <recommendedName>
        <fullName evidence="3">RRM domain-containing protein</fullName>
    </recommendedName>
</protein>
<dbReference type="AlphaFoldDB" id="A0A6A6DAR5"/>
<feature type="compositionally biased region" description="Low complexity" evidence="2">
    <location>
        <begin position="770"/>
        <end position="786"/>
    </location>
</feature>
<dbReference type="EMBL" id="ML994729">
    <property type="protein sequence ID" value="KAF2175588.1"/>
    <property type="molecule type" value="Genomic_DNA"/>
</dbReference>
<keyword evidence="5" id="KW-1185">Reference proteome</keyword>
<dbReference type="SUPFAM" id="SSF54928">
    <property type="entry name" value="RNA-binding domain, RBD"/>
    <property type="match status" value="1"/>
</dbReference>
<keyword evidence="1" id="KW-0694">RNA-binding</keyword>
<dbReference type="SMART" id="SM00360">
    <property type="entry name" value="RRM"/>
    <property type="match status" value="1"/>
</dbReference>
<feature type="compositionally biased region" description="Basic and acidic residues" evidence="2">
    <location>
        <begin position="499"/>
        <end position="509"/>
    </location>
</feature>
<organism evidence="4 5">
    <name type="scientific">Zopfia rhizophila CBS 207.26</name>
    <dbReference type="NCBI Taxonomy" id="1314779"/>
    <lineage>
        <taxon>Eukaryota</taxon>
        <taxon>Fungi</taxon>
        <taxon>Dikarya</taxon>
        <taxon>Ascomycota</taxon>
        <taxon>Pezizomycotina</taxon>
        <taxon>Dothideomycetes</taxon>
        <taxon>Dothideomycetes incertae sedis</taxon>
        <taxon>Zopfiaceae</taxon>
        <taxon>Zopfia</taxon>
    </lineage>
</organism>